<evidence type="ECO:0000313" key="3">
    <source>
        <dbReference type="Proteomes" id="UP000463051"/>
    </source>
</evidence>
<keyword evidence="3" id="KW-1185">Reference proteome</keyword>
<dbReference type="AlphaFoldDB" id="A0A7X2KZR0"/>
<evidence type="ECO:0000313" key="2">
    <source>
        <dbReference type="EMBL" id="MRN51489.1"/>
    </source>
</evidence>
<name>A0A7X2KZR0_9BACL</name>
<keyword evidence="1" id="KW-0472">Membrane</keyword>
<comment type="caution">
    <text evidence="2">The sequence shown here is derived from an EMBL/GenBank/DDBJ whole genome shotgun (WGS) entry which is preliminary data.</text>
</comment>
<keyword evidence="1" id="KW-0812">Transmembrane</keyword>
<reference evidence="2 3" key="1">
    <citation type="submission" date="2019-11" db="EMBL/GenBank/DDBJ databases">
        <title>Paenibacillus monticola sp. nov., a novel PGPR strain isolated from mountain sample in China.</title>
        <authorList>
            <person name="Zhao Q."/>
            <person name="Li H.-P."/>
            <person name="Zhang J.-L."/>
        </authorList>
    </citation>
    <scope>NUCLEOTIDE SEQUENCE [LARGE SCALE GENOMIC DNA]</scope>
    <source>
        <strain evidence="2 3">LC-T2</strain>
    </source>
</reference>
<protein>
    <submittedName>
        <fullName evidence="2">Uncharacterized protein</fullName>
    </submittedName>
</protein>
<evidence type="ECO:0000256" key="1">
    <source>
        <dbReference type="SAM" id="Phobius"/>
    </source>
</evidence>
<gene>
    <name evidence="2" type="ORF">GJB61_00510</name>
</gene>
<organism evidence="2 3">
    <name type="scientific">Paenibacillus monticola</name>
    <dbReference type="NCBI Taxonomy" id="2666075"/>
    <lineage>
        <taxon>Bacteria</taxon>
        <taxon>Bacillati</taxon>
        <taxon>Bacillota</taxon>
        <taxon>Bacilli</taxon>
        <taxon>Bacillales</taxon>
        <taxon>Paenibacillaceae</taxon>
        <taxon>Paenibacillus</taxon>
    </lineage>
</organism>
<dbReference type="EMBL" id="WJXB01000001">
    <property type="protein sequence ID" value="MRN51489.1"/>
    <property type="molecule type" value="Genomic_DNA"/>
</dbReference>
<proteinExistence type="predicted"/>
<sequence length="585" mass="63801">MTIKQILTLRNIMIILCIFMFVLLGEKIFLIADKIKAVQAGDRLYAAGDLIAAEDQFRQAAANLSIHYKEESIASRLTELAPITTIRSTLSTLVLSARAQAATKDFTGFMSSYEALLNLKTTYMKPGGPYEAYYRQLSAASGISDQFTAYFKQFKQQFLTELAESQTSVDTNEDSFKWNLLLIPDAYYGAADSKAEQLATKFMAHDTAKLKTLAAAGSFAPMLDSALTLMNNYNSHNYKAPWVKEQTESSGKIFLNKDVDSDAITAFAGHAVAYRKFASLSGFTSSKVLTLIDKNTAKLVKSAGKLAKAGQYAASIQLYGELAPLQDTAQEVAATRLAWNIAEPVRLLPGGEEQDKYTNIISTRGQYGAKVVVAGTDSSGRLYYGAMNNDNSVVTLTGDILPGFEQLHSLSFDDQFMSSTEVPVILAEAVRADGRNIYTAYELQSQGISVLFSLTGASYELQPDDSIIVTNADLGDGVDDQTALYRKLDGAYQFVEIVQEYPVITMSELEYHPFENVSLNCDIGVDLNGKWVASSGGNYLSLQGDIGSVTGSTVISGQFQNGYEFIMTDIGEQYVPVFVVDKVGS</sequence>
<dbReference type="Proteomes" id="UP000463051">
    <property type="component" value="Unassembled WGS sequence"/>
</dbReference>
<keyword evidence="1" id="KW-1133">Transmembrane helix</keyword>
<feature type="transmembrane region" description="Helical" evidence="1">
    <location>
        <begin position="12"/>
        <end position="32"/>
    </location>
</feature>
<dbReference type="RefSeq" id="WP_154116100.1">
    <property type="nucleotide sequence ID" value="NZ_WJXB01000001.1"/>
</dbReference>
<accession>A0A7X2KZR0</accession>